<evidence type="ECO:0000256" key="3">
    <source>
        <dbReference type="ARBA" id="ARBA00022771"/>
    </source>
</evidence>
<reference evidence="7 8" key="2">
    <citation type="submission" date="2018-11" db="EMBL/GenBank/DDBJ databases">
        <authorList>
            <consortium name="Pathogen Informatics"/>
        </authorList>
    </citation>
    <scope>NUCLEOTIDE SEQUENCE [LARGE SCALE GENOMIC DNA]</scope>
</reference>
<evidence type="ECO:0000313" key="9">
    <source>
        <dbReference type="WBParaSite" id="SBAD_0000676101-mRNA-1"/>
    </source>
</evidence>
<name>A0A183ISB0_9BILA</name>
<sequence>MRMDKTFGLKNKKGTKQQKFIKMVTQQVKYKGQSMEKIESQKHEDKKKRLESELDDLSKILKPVVTASKLAKDVDPKSVLCVLFKSGICTKGDKCKFSHDLSIEGRAEKRNIYVDKREITDDDNIENWDEEKLNEVIEKKHGESNRNKPRTAIICKHFLKALEDCKYGWFWEHAIPNGYVLKKDRAKLEHMKTGLPEVSLEELIEKERAALGDSLSKITLDSFLKWKERKRKERLKEKCAEEKRKRSEYISGKELGLSGRELFTFNPDLMAQDDEEADDIRYKAEEEENEVNVS</sequence>
<dbReference type="AlphaFoldDB" id="A0A183ISB0"/>
<dbReference type="PANTHER" id="PTHR12681">
    <property type="entry name" value="ZINC FINGER-CONTAINING PROTEIN P48ZNF"/>
    <property type="match status" value="1"/>
</dbReference>
<dbReference type="PROSITE" id="PS50103">
    <property type="entry name" value="ZF_C3H1"/>
    <property type="match status" value="1"/>
</dbReference>
<dbReference type="InterPro" id="IPR032378">
    <property type="entry name" value="ZC3H15/TMA46_C"/>
</dbReference>
<accession>A0A183ISB0</accession>
<evidence type="ECO:0000256" key="4">
    <source>
        <dbReference type="ARBA" id="ARBA00022833"/>
    </source>
</evidence>
<dbReference type="InterPro" id="IPR000571">
    <property type="entry name" value="Znf_CCCH"/>
</dbReference>
<keyword evidence="8" id="KW-1185">Reference proteome</keyword>
<dbReference type="PANTHER" id="PTHR12681:SF0">
    <property type="entry name" value="ZINC FINGER CCCH DOMAIN-CONTAINING PROTEIN 15"/>
    <property type="match status" value="1"/>
</dbReference>
<evidence type="ECO:0000259" key="6">
    <source>
        <dbReference type="PROSITE" id="PS50103"/>
    </source>
</evidence>
<evidence type="ECO:0000256" key="1">
    <source>
        <dbReference type="ARBA" id="ARBA00010043"/>
    </source>
</evidence>
<reference evidence="9" key="1">
    <citation type="submission" date="2016-06" db="UniProtKB">
        <authorList>
            <consortium name="WormBaseParasite"/>
        </authorList>
    </citation>
    <scope>IDENTIFICATION</scope>
</reference>
<dbReference type="GO" id="GO:0003729">
    <property type="term" value="F:mRNA binding"/>
    <property type="evidence" value="ECO:0007669"/>
    <property type="project" value="TreeGrafter"/>
</dbReference>
<dbReference type="EMBL" id="UZAM01009813">
    <property type="protein sequence ID" value="VDP10187.1"/>
    <property type="molecule type" value="Genomic_DNA"/>
</dbReference>
<keyword evidence="4 5" id="KW-0862">Zinc</keyword>
<organism evidence="9">
    <name type="scientific">Soboliphyme baturini</name>
    <dbReference type="NCBI Taxonomy" id="241478"/>
    <lineage>
        <taxon>Eukaryota</taxon>
        <taxon>Metazoa</taxon>
        <taxon>Ecdysozoa</taxon>
        <taxon>Nematoda</taxon>
        <taxon>Enoplea</taxon>
        <taxon>Dorylaimia</taxon>
        <taxon>Dioctophymatida</taxon>
        <taxon>Dioctophymatoidea</taxon>
        <taxon>Soboliphymatidae</taxon>
        <taxon>Soboliphyme</taxon>
    </lineage>
</organism>
<gene>
    <name evidence="7" type="ORF">SBAD_LOCUS6507</name>
</gene>
<evidence type="ECO:0000256" key="2">
    <source>
        <dbReference type="ARBA" id="ARBA00022723"/>
    </source>
</evidence>
<dbReference type="Pfam" id="PF00642">
    <property type="entry name" value="zf-CCCH"/>
    <property type="match status" value="1"/>
</dbReference>
<dbReference type="Gene3D" id="3.30.1370.210">
    <property type="match status" value="1"/>
</dbReference>
<dbReference type="GO" id="GO:0002181">
    <property type="term" value="P:cytoplasmic translation"/>
    <property type="evidence" value="ECO:0007669"/>
    <property type="project" value="TreeGrafter"/>
</dbReference>
<dbReference type="Proteomes" id="UP000270296">
    <property type="component" value="Unassembled WGS sequence"/>
</dbReference>
<feature type="zinc finger region" description="C3H1-type" evidence="5">
    <location>
        <begin position="75"/>
        <end position="102"/>
    </location>
</feature>
<dbReference type="WBParaSite" id="SBAD_0000676101-mRNA-1">
    <property type="protein sequence ID" value="SBAD_0000676101-mRNA-1"/>
    <property type="gene ID" value="SBAD_0000676101"/>
</dbReference>
<dbReference type="SMART" id="SM00356">
    <property type="entry name" value="ZnF_C3H1"/>
    <property type="match status" value="1"/>
</dbReference>
<dbReference type="GO" id="GO:0005829">
    <property type="term" value="C:cytosol"/>
    <property type="evidence" value="ECO:0007669"/>
    <property type="project" value="TreeGrafter"/>
</dbReference>
<proteinExistence type="inferred from homology"/>
<dbReference type="OrthoDB" id="278280at2759"/>
<evidence type="ECO:0000313" key="8">
    <source>
        <dbReference type="Proteomes" id="UP000270296"/>
    </source>
</evidence>
<evidence type="ECO:0000313" key="7">
    <source>
        <dbReference type="EMBL" id="VDP10187.1"/>
    </source>
</evidence>
<comment type="similarity">
    <text evidence="1">Belongs to the ZC3H15/TMA46 family.</text>
</comment>
<feature type="domain" description="C3H1-type" evidence="6">
    <location>
        <begin position="75"/>
        <end position="102"/>
    </location>
</feature>
<protein>
    <submittedName>
        <fullName evidence="9">C3H1-type domain-containing protein</fullName>
    </submittedName>
</protein>
<dbReference type="InterPro" id="IPR036855">
    <property type="entry name" value="Znf_CCCH_sf"/>
</dbReference>
<dbReference type="Gene3D" id="6.20.400.10">
    <property type="match status" value="1"/>
</dbReference>
<keyword evidence="3 5" id="KW-0863">Zinc-finger</keyword>
<dbReference type="SUPFAM" id="SSF90229">
    <property type="entry name" value="CCCH zinc finger"/>
    <property type="match status" value="1"/>
</dbReference>
<dbReference type="GO" id="GO:0008270">
    <property type="term" value="F:zinc ion binding"/>
    <property type="evidence" value="ECO:0007669"/>
    <property type="project" value="UniProtKB-KW"/>
</dbReference>
<keyword evidence="2 5" id="KW-0479">Metal-binding</keyword>
<dbReference type="Pfam" id="PF16543">
    <property type="entry name" value="DFRP_C"/>
    <property type="match status" value="1"/>
</dbReference>
<evidence type="ECO:0000256" key="5">
    <source>
        <dbReference type="PROSITE-ProRule" id="PRU00723"/>
    </source>
</evidence>